<evidence type="ECO:0000256" key="5">
    <source>
        <dbReference type="ARBA" id="ARBA00023114"/>
    </source>
</evidence>
<keyword evidence="4" id="KW-1000">Mitochondrion outer membrane</keyword>
<evidence type="ECO:0000256" key="2">
    <source>
        <dbReference type="ARBA" id="ARBA00007780"/>
    </source>
</evidence>
<dbReference type="EMBL" id="CAXAJV020001293">
    <property type="protein sequence ID" value="CAL7943761.1"/>
    <property type="molecule type" value="Genomic_DNA"/>
</dbReference>
<sequence length="286" mass="31062">MSVPSFTDLGKSARDVFRTGYHYGKSLIKLGAKTTSGSLQMGSDLRLDCDTSKMTGVAEAEYQTADYGNFLQKWTLDGTVTLGYNLVGTVVPDLGLVSEISYNPETRDKTIKVGAKCTKQAVNAMCSISSDMQSNVNVLGSMVTAIKGLLIGYQGGYSSETNKMTKNDIGVEFSYQDVGFHFRCTSIPHEFGLSLLYKVNPDWDAAINGILARNGGIQDWTLGAAAKCNIDDRSTFRCKFNSDLQLGMSLMQKLDESVMLTLSFNIDCAKMTKGGHKVGLAIEIEP</sequence>
<dbReference type="PANTHER" id="PTHR11743">
    <property type="entry name" value="VOLTAGE-DEPENDENT ANION-SELECTIVE CHANNEL"/>
    <property type="match status" value="1"/>
</dbReference>
<evidence type="ECO:0008006" key="8">
    <source>
        <dbReference type="Google" id="ProtNLM"/>
    </source>
</evidence>
<name>A0ABP1NU80_XYLVO</name>
<dbReference type="Gene3D" id="2.40.160.10">
    <property type="entry name" value="Porin"/>
    <property type="match status" value="1"/>
</dbReference>
<dbReference type="InterPro" id="IPR027246">
    <property type="entry name" value="Porin_Euk/Tom40"/>
</dbReference>
<evidence type="ECO:0000256" key="4">
    <source>
        <dbReference type="ARBA" id="ARBA00022787"/>
    </source>
</evidence>
<keyword evidence="3" id="KW-0472">Membrane</keyword>
<comment type="subcellular location">
    <subcellularLocation>
        <location evidence="1">Mitochondrion outer membrane</location>
    </subcellularLocation>
</comment>
<dbReference type="PANTHER" id="PTHR11743:SF70">
    <property type="entry name" value="GH26960P-RELATED"/>
    <property type="match status" value="1"/>
</dbReference>
<keyword evidence="5" id="KW-0406">Ion transport</keyword>
<evidence type="ECO:0000313" key="6">
    <source>
        <dbReference type="EMBL" id="CAL7943761.1"/>
    </source>
</evidence>
<gene>
    <name evidence="6" type="ORF">XYLVIOL_LOCUS6273</name>
</gene>
<dbReference type="InterPro" id="IPR001925">
    <property type="entry name" value="Porin_Euk"/>
</dbReference>
<keyword evidence="7" id="KW-1185">Reference proteome</keyword>
<proteinExistence type="inferred from homology"/>
<dbReference type="PRINTS" id="PR00185">
    <property type="entry name" value="EUKARYTPORIN"/>
</dbReference>
<keyword evidence="5" id="KW-0813">Transport</keyword>
<keyword evidence="3" id="KW-1134">Transmembrane beta strand</keyword>
<reference evidence="6 7" key="1">
    <citation type="submission" date="2024-08" db="EMBL/GenBank/DDBJ databases">
        <authorList>
            <person name="Will J Nash"/>
            <person name="Angela Man"/>
            <person name="Seanna McTaggart"/>
            <person name="Kendall Baker"/>
            <person name="Tom Barker"/>
            <person name="Leah Catchpole"/>
            <person name="Alex Durrant"/>
            <person name="Karim Gharbi"/>
            <person name="Naomi Irish"/>
            <person name="Gemy Kaithakottil"/>
            <person name="Debby Ku"/>
            <person name="Aaliyah Providence"/>
            <person name="Felix Shaw"/>
            <person name="David Swarbreck"/>
            <person name="Chris Watkins"/>
            <person name="Ann M. McCartney"/>
            <person name="Giulio Formenti"/>
            <person name="Alice Mouton"/>
            <person name="Noel Vella"/>
            <person name="Bjorn M von Reumont"/>
            <person name="Adriana Vella"/>
            <person name="Wilfried Haerty"/>
        </authorList>
    </citation>
    <scope>NUCLEOTIDE SEQUENCE [LARGE SCALE GENOMIC DNA]</scope>
</reference>
<evidence type="ECO:0000256" key="1">
    <source>
        <dbReference type="ARBA" id="ARBA00004294"/>
    </source>
</evidence>
<comment type="caution">
    <text evidence="6">The sequence shown here is derived from an EMBL/GenBank/DDBJ whole genome shotgun (WGS) entry which is preliminary data.</text>
</comment>
<keyword evidence="4" id="KW-0496">Mitochondrion</keyword>
<evidence type="ECO:0000313" key="7">
    <source>
        <dbReference type="Proteomes" id="UP001642520"/>
    </source>
</evidence>
<comment type="similarity">
    <text evidence="2">Belongs to the eukaryotic mitochondrial porin family.</text>
</comment>
<keyword evidence="3" id="KW-0812">Transmembrane</keyword>
<evidence type="ECO:0000256" key="3">
    <source>
        <dbReference type="ARBA" id="ARBA00022452"/>
    </source>
</evidence>
<organism evidence="6 7">
    <name type="scientific">Xylocopa violacea</name>
    <name type="common">Violet carpenter bee</name>
    <name type="synonym">Apis violacea</name>
    <dbReference type="NCBI Taxonomy" id="135666"/>
    <lineage>
        <taxon>Eukaryota</taxon>
        <taxon>Metazoa</taxon>
        <taxon>Ecdysozoa</taxon>
        <taxon>Arthropoda</taxon>
        <taxon>Hexapoda</taxon>
        <taxon>Insecta</taxon>
        <taxon>Pterygota</taxon>
        <taxon>Neoptera</taxon>
        <taxon>Endopterygota</taxon>
        <taxon>Hymenoptera</taxon>
        <taxon>Apocrita</taxon>
        <taxon>Aculeata</taxon>
        <taxon>Apoidea</taxon>
        <taxon>Anthophila</taxon>
        <taxon>Apidae</taxon>
        <taxon>Xylocopa</taxon>
        <taxon>Xylocopa</taxon>
    </lineage>
</organism>
<dbReference type="Pfam" id="PF01459">
    <property type="entry name" value="Porin_3"/>
    <property type="match status" value="1"/>
</dbReference>
<protein>
    <recommendedName>
        <fullName evidence="8">Voltage-dependent anion-selective channel</fullName>
    </recommendedName>
</protein>
<dbReference type="CDD" id="cd07306">
    <property type="entry name" value="Porin3_VDAC"/>
    <property type="match status" value="1"/>
</dbReference>
<dbReference type="Proteomes" id="UP001642520">
    <property type="component" value="Unassembled WGS sequence"/>
</dbReference>
<dbReference type="InterPro" id="IPR023614">
    <property type="entry name" value="Porin_dom_sf"/>
</dbReference>
<keyword evidence="5" id="KW-0626">Porin</keyword>
<accession>A0ABP1NU80</accession>